<keyword evidence="2" id="KW-1133">Transmembrane helix</keyword>
<protein>
    <submittedName>
        <fullName evidence="3">Uncharacterized protein</fullName>
    </submittedName>
</protein>
<sequence length="111" mass="12560">MPPQESIIPPMTPQVDTTNGSPAKEEKKPESPENETAAAETNADDHKPPEDFDDILPYLGEFGLYQKILFLLLAPFLFFVAYVYFAQIFITLTPPHWCHIPELEGLTAEQR</sequence>
<evidence type="ECO:0000313" key="4">
    <source>
        <dbReference type="Proteomes" id="UP000792457"/>
    </source>
</evidence>
<feature type="transmembrane region" description="Helical" evidence="2">
    <location>
        <begin position="68"/>
        <end position="90"/>
    </location>
</feature>
<organism evidence="3 4">
    <name type="scientific">Ladona fulva</name>
    <name type="common">Scarce chaser dragonfly</name>
    <name type="synonym">Libellula fulva</name>
    <dbReference type="NCBI Taxonomy" id="123851"/>
    <lineage>
        <taxon>Eukaryota</taxon>
        <taxon>Metazoa</taxon>
        <taxon>Ecdysozoa</taxon>
        <taxon>Arthropoda</taxon>
        <taxon>Hexapoda</taxon>
        <taxon>Insecta</taxon>
        <taxon>Pterygota</taxon>
        <taxon>Palaeoptera</taxon>
        <taxon>Odonata</taxon>
        <taxon>Epiprocta</taxon>
        <taxon>Anisoptera</taxon>
        <taxon>Libelluloidea</taxon>
        <taxon>Libellulidae</taxon>
        <taxon>Ladona</taxon>
    </lineage>
</organism>
<reference evidence="3" key="2">
    <citation type="submission" date="2017-10" db="EMBL/GenBank/DDBJ databases">
        <title>Ladona fulva Genome sequencing and assembly.</title>
        <authorList>
            <person name="Murali S."/>
            <person name="Richards S."/>
            <person name="Bandaranaike D."/>
            <person name="Bellair M."/>
            <person name="Blankenburg K."/>
            <person name="Chao H."/>
            <person name="Dinh H."/>
            <person name="Doddapaneni H."/>
            <person name="Dugan-Rocha S."/>
            <person name="Elkadiri S."/>
            <person name="Gnanaolivu R."/>
            <person name="Hernandez B."/>
            <person name="Skinner E."/>
            <person name="Javaid M."/>
            <person name="Lee S."/>
            <person name="Li M."/>
            <person name="Ming W."/>
            <person name="Munidasa M."/>
            <person name="Muniz J."/>
            <person name="Nguyen L."/>
            <person name="Hughes D."/>
            <person name="Osuji N."/>
            <person name="Pu L.-L."/>
            <person name="Puazo M."/>
            <person name="Qu C."/>
            <person name="Quiroz J."/>
            <person name="Raj R."/>
            <person name="Weissenberger G."/>
            <person name="Xin Y."/>
            <person name="Zou X."/>
            <person name="Han Y."/>
            <person name="Worley K."/>
            <person name="Muzny D."/>
            <person name="Gibbs R."/>
        </authorList>
    </citation>
    <scope>NUCLEOTIDE SEQUENCE</scope>
    <source>
        <strain evidence="3">Sampled in the wild</strain>
    </source>
</reference>
<dbReference type="AlphaFoldDB" id="A0A8K0K8V1"/>
<dbReference type="OrthoDB" id="6884957at2759"/>
<proteinExistence type="predicted"/>
<dbReference type="Proteomes" id="UP000792457">
    <property type="component" value="Unassembled WGS sequence"/>
</dbReference>
<evidence type="ECO:0000313" key="3">
    <source>
        <dbReference type="EMBL" id="KAG8228028.1"/>
    </source>
</evidence>
<feature type="region of interest" description="Disordered" evidence="1">
    <location>
        <begin position="1"/>
        <end position="50"/>
    </location>
</feature>
<evidence type="ECO:0000256" key="1">
    <source>
        <dbReference type="SAM" id="MobiDB-lite"/>
    </source>
</evidence>
<name>A0A8K0K8V1_LADFU</name>
<accession>A0A8K0K8V1</accession>
<evidence type="ECO:0000256" key="2">
    <source>
        <dbReference type="SAM" id="Phobius"/>
    </source>
</evidence>
<gene>
    <name evidence="3" type="ORF">J437_LFUL003664</name>
</gene>
<keyword evidence="2" id="KW-0812">Transmembrane</keyword>
<keyword evidence="2" id="KW-0472">Membrane</keyword>
<dbReference type="EMBL" id="KZ308356">
    <property type="protein sequence ID" value="KAG8228028.1"/>
    <property type="molecule type" value="Genomic_DNA"/>
</dbReference>
<reference evidence="3" key="1">
    <citation type="submission" date="2013-04" db="EMBL/GenBank/DDBJ databases">
        <authorList>
            <person name="Qu J."/>
            <person name="Murali S.C."/>
            <person name="Bandaranaike D."/>
            <person name="Bellair M."/>
            <person name="Blankenburg K."/>
            <person name="Chao H."/>
            <person name="Dinh H."/>
            <person name="Doddapaneni H."/>
            <person name="Downs B."/>
            <person name="Dugan-Rocha S."/>
            <person name="Elkadiri S."/>
            <person name="Gnanaolivu R.D."/>
            <person name="Hernandez B."/>
            <person name="Javaid M."/>
            <person name="Jayaseelan J.C."/>
            <person name="Lee S."/>
            <person name="Li M."/>
            <person name="Ming W."/>
            <person name="Munidasa M."/>
            <person name="Muniz J."/>
            <person name="Nguyen L."/>
            <person name="Ongeri F."/>
            <person name="Osuji N."/>
            <person name="Pu L.-L."/>
            <person name="Puazo M."/>
            <person name="Qu C."/>
            <person name="Quiroz J."/>
            <person name="Raj R."/>
            <person name="Weissenberger G."/>
            <person name="Xin Y."/>
            <person name="Zou X."/>
            <person name="Han Y."/>
            <person name="Richards S."/>
            <person name="Worley K."/>
            <person name="Muzny D."/>
            <person name="Gibbs R."/>
        </authorList>
    </citation>
    <scope>NUCLEOTIDE SEQUENCE</scope>
    <source>
        <strain evidence="3">Sampled in the wild</strain>
    </source>
</reference>
<comment type="caution">
    <text evidence="3">The sequence shown here is derived from an EMBL/GenBank/DDBJ whole genome shotgun (WGS) entry which is preliminary data.</text>
</comment>
<keyword evidence="4" id="KW-1185">Reference proteome</keyword>